<dbReference type="EMBL" id="BAAARV010000117">
    <property type="protein sequence ID" value="GAA2389078.1"/>
    <property type="molecule type" value="Genomic_DNA"/>
</dbReference>
<keyword evidence="2" id="KW-1185">Reference proteome</keyword>
<name>A0ABP5UX25_9ACTN</name>
<accession>A0ABP5UX25</accession>
<protein>
    <recommendedName>
        <fullName evidence="3">Core-binding (CB) domain-containing protein</fullName>
    </recommendedName>
</protein>
<evidence type="ECO:0000313" key="2">
    <source>
        <dbReference type="Proteomes" id="UP001501444"/>
    </source>
</evidence>
<evidence type="ECO:0008006" key="3">
    <source>
        <dbReference type="Google" id="ProtNLM"/>
    </source>
</evidence>
<dbReference type="Proteomes" id="UP001501444">
    <property type="component" value="Unassembled WGS sequence"/>
</dbReference>
<sequence>MAAFSVAGADVTPVREFVLRAAVSAYLGRYRGQTRLHSESELRVLLRWCADQDLDPLIAVRIDIERYVRWLQDVRCSPPPSHAPIDRARVYRVCVVDGILPQSPADYVRRPTVPPESPTLGLGHLQLEALITTARRAANINDFALVALRTGSCGRSPGLRCPHRLLPPMR</sequence>
<comment type="caution">
    <text evidence="1">The sequence shown here is derived from an EMBL/GenBank/DDBJ whole genome shotgun (WGS) entry which is preliminary data.</text>
</comment>
<evidence type="ECO:0000313" key="1">
    <source>
        <dbReference type="EMBL" id="GAA2389078.1"/>
    </source>
</evidence>
<organism evidence="1 2">
    <name type="scientific">Dactylosporangium salmoneum</name>
    <dbReference type="NCBI Taxonomy" id="53361"/>
    <lineage>
        <taxon>Bacteria</taxon>
        <taxon>Bacillati</taxon>
        <taxon>Actinomycetota</taxon>
        <taxon>Actinomycetes</taxon>
        <taxon>Micromonosporales</taxon>
        <taxon>Micromonosporaceae</taxon>
        <taxon>Dactylosporangium</taxon>
    </lineage>
</organism>
<gene>
    <name evidence="1" type="ORF">GCM10010170_100520</name>
</gene>
<proteinExistence type="predicted"/>
<reference evidence="2" key="1">
    <citation type="journal article" date="2019" name="Int. J. Syst. Evol. Microbiol.">
        <title>The Global Catalogue of Microorganisms (GCM) 10K type strain sequencing project: providing services to taxonomists for standard genome sequencing and annotation.</title>
        <authorList>
            <consortium name="The Broad Institute Genomics Platform"/>
            <consortium name="The Broad Institute Genome Sequencing Center for Infectious Disease"/>
            <person name="Wu L."/>
            <person name="Ma J."/>
        </authorList>
    </citation>
    <scope>NUCLEOTIDE SEQUENCE [LARGE SCALE GENOMIC DNA]</scope>
    <source>
        <strain evidence="2">JCM 3272</strain>
    </source>
</reference>